<evidence type="ECO:0000259" key="1">
    <source>
        <dbReference type="SMART" id="SM01321"/>
    </source>
</evidence>
<dbReference type="GO" id="GO:0003677">
    <property type="term" value="F:DNA binding"/>
    <property type="evidence" value="ECO:0007669"/>
    <property type="project" value="InterPro"/>
</dbReference>
<dbReference type="PANTHER" id="PTHR34322:SF2">
    <property type="entry name" value="TRANSPOSASE IS200-LIKE DOMAIN-CONTAINING PROTEIN"/>
    <property type="match status" value="1"/>
</dbReference>
<sequence>MMQCEPIKTDSYYHIFNRGNNKQLVFFEERNYHHFLRLTEKYLLPVCDIYAYCMLPNHFHLLIRTKNDIENRSISQAFSNFFNSYAKAINKAYNRTGSLFQDRFKRKRIEDEKYLQNLILYIHRNPENHKVISNFREYQFSSFSKLVSDSSTFLQRDQVIDLFDSIDNFDYLHSQTEVESKWDLNFD</sequence>
<dbReference type="Pfam" id="PF01797">
    <property type="entry name" value="Y1_Tnp"/>
    <property type="match status" value="1"/>
</dbReference>
<feature type="domain" description="Transposase IS200-like" evidence="1">
    <location>
        <begin position="8"/>
        <end position="125"/>
    </location>
</feature>
<dbReference type="PANTHER" id="PTHR34322">
    <property type="entry name" value="TRANSPOSASE, Y1_TNP DOMAIN-CONTAINING"/>
    <property type="match status" value="1"/>
</dbReference>
<protein>
    <submittedName>
        <fullName evidence="2">Transposase</fullName>
    </submittedName>
</protein>
<dbReference type="SMART" id="SM01321">
    <property type="entry name" value="Y1_Tnp"/>
    <property type="match status" value="1"/>
</dbReference>
<reference evidence="2" key="1">
    <citation type="submission" date="2022-03" db="EMBL/GenBank/DDBJ databases">
        <title>Gramella crocea sp. nov., isolated from activated sludge of a seafood processing plant.</title>
        <authorList>
            <person name="Zhang X."/>
        </authorList>
    </citation>
    <scope>NUCLEOTIDE SEQUENCE</scope>
    <source>
        <strain evidence="2">YJ019</strain>
    </source>
</reference>
<accession>A0A9X2A9H6</accession>
<name>A0A9X2A9H6_9FLAO</name>
<evidence type="ECO:0000313" key="2">
    <source>
        <dbReference type="EMBL" id="MCH4822131.1"/>
    </source>
</evidence>
<organism evidence="2 3">
    <name type="scientific">Christiangramia lutea</name>
    <dbReference type="NCBI Taxonomy" id="1607951"/>
    <lineage>
        <taxon>Bacteria</taxon>
        <taxon>Pseudomonadati</taxon>
        <taxon>Bacteroidota</taxon>
        <taxon>Flavobacteriia</taxon>
        <taxon>Flavobacteriales</taxon>
        <taxon>Flavobacteriaceae</taxon>
        <taxon>Christiangramia</taxon>
    </lineage>
</organism>
<dbReference type="GO" id="GO:0004803">
    <property type="term" value="F:transposase activity"/>
    <property type="evidence" value="ECO:0007669"/>
    <property type="project" value="InterPro"/>
</dbReference>
<dbReference type="Gene3D" id="3.30.70.1290">
    <property type="entry name" value="Transposase IS200-like"/>
    <property type="match status" value="1"/>
</dbReference>
<dbReference type="EMBL" id="JAKVTV010000001">
    <property type="protein sequence ID" value="MCH4822131.1"/>
    <property type="molecule type" value="Genomic_DNA"/>
</dbReference>
<dbReference type="RefSeq" id="WP_240712247.1">
    <property type="nucleotide sequence ID" value="NZ_JAKVTV010000001.1"/>
</dbReference>
<proteinExistence type="predicted"/>
<keyword evidence="3" id="KW-1185">Reference proteome</keyword>
<gene>
    <name evidence="2" type="ORF">ML462_03010</name>
</gene>
<dbReference type="GO" id="GO:0006313">
    <property type="term" value="P:DNA transposition"/>
    <property type="evidence" value="ECO:0007669"/>
    <property type="project" value="InterPro"/>
</dbReference>
<dbReference type="AlphaFoldDB" id="A0A9X2A9H6"/>
<comment type="caution">
    <text evidence="2">The sequence shown here is derived from an EMBL/GenBank/DDBJ whole genome shotgun (WGS) entry which is preliminary data.</text>
</comment>
<dbReference type="SUPFAM" id="SSF143422">
    <property type="entry name" value="Transposase IS200-like"/>
    <property type="match status" value="1"/>
</dbReference>
<dbReference type="Proteomes" id="UP001139226">
    <property type="component" value="Unassembled WGS sequence"/>
</dbReference>
<dbReference type="InterPro" id="IPR002686">
    <property type="entry name" value="Transposase_17"/>
</dbReference>
<evidence type="ECO:0000313" key="3">
    <source>
        <dbReference type="Proteomes" id="UP001139226"/>
    </source>
</evidence>
<dbReference type="InterPro" id="IPR036515">
    <property type="entry name" value="Transposase_17_sf"/>
</dbReference>